<gene>
    <name evidence="3" type="ORF">EDC59_111146</name>
</gene>
<name>A0AA94TJJ5_9BACT</name>
<evidence type="ECO:0000259" key="2">
    <source>
        <dbReference type="Pfam" id="PF07510"/>
    </source>
</evidence>
<dbReference type="PANTHER" id="PTHR35149:SF2">
    <property type="entry name" value="DUF262 DOMAIN-CONTAINING PROTEIN"/>
    <property type="match status" value="1"/>
</dbReference>
<proteinExistence type="predicted"/>
<feature type="domain" description="GmrSD restriction endonucleases C-terminal" evidence="2">
    <location>
        <begin position="444"/>
        <end position="591"/>
    </location>
</feature>
<dbReference type="InterPro" id="IPR004919">
    <property type="entry name" value="GmrSD_N"/>
</dbReference>
<dbReference type="PANTHER" id="PTHR35149">
    <property type="entry name" value="SLL5132 PROTEIN"/>
    <property type="match status" value="1"/>
</dbReference>
<comment type="caution">
    <text evidence="3">The sequence shown here is derived from an EMBL/GenBank/DDBJ whole genome shotgun (WGS) entry which is preliminary data.</text>
</comment>
<dbReference type="AlphaFoldDB" id="A0AA94TJJ5"/>
<accession>A0AA94TJJ5</accession>
<evidence type="ECO:0000259" key="1">
    <source>
        <dbReference type="Pfam" id="PF03235"/>
    </source>
</evidence>
<organism evidence="3 4">
    <name type="scientific">Pseudodesulfovibrio indicus</name>
    <dbReference type="NCBI Taxonomy" id="1716143"/>
    <lineage>
        <taxon>Bacteria</taxon>
        <taxon>Pseudomonadati</taxon>
        <taxon>Thermodesulfobacteriota</taxon>
        <taxon>Desulfovibrionia</taxon>
        <taxon>Desulfovibrionales</taxon>
        <taxon>Desulfovibrionaceae</taxon>
    </lineage>
</organism>
<dbReference type="RefSeq" id="WP_078063845.1">
    <property type="nucleotide sequence ID" value="NZ_CP014206.1"/>
</dbReference>
<evidence type="ECO:0000313" key="4">
    <source>
        <dbReference type="Proteomes" id="UP000295506"/>
    </source>
</evidence>
<reference evidence="3 4" key="1">
    <citation type="submission" date="2019-03" db="EMBL/GenBank/DDBJ databases">
        <title>Genomic Encyclopedia of Type Strains, Phase IV (KMG-IV): sequencing the most valuable type-strain genomes for metagenomic binning, comparative biology and taxonomic classification.</title>
        <authorList>
            <person name="Goeker M."/>
        </authorList>
    </citation>
    <scope>NUCLEOTIDE SEQUENCE [LARGE SCALE GENOMIC DNA]</scope>
    <source>
        <strain evidence="3 4">DSM 101483</strain>
    </source>
</reference>
<dbReference type="InterPro" id="IPR011089">
    <property type="entry name" value="GmrSD_C"/>
</dbReference>
<dbReference type="EMBL" id="SOBK01000011">
    <property type="protein sequence ID" value="TDT86828.1"/>
    <property type="molecule type" value="Genomic_DNA"/>
</dbReference>
<dbReference type="Pfam" id="PF03235">
    <property type="entry name" value="GmrSD_N"/>
    <property type="match status" value="1"/>
</dbReference>
<protein>
    <submittedName>
        <fullName evidence="3">Uncharacterized protein with ParB-like and HNH nuclease domain</fullName>
    </submittedName>
</protein>
<sequence>MEANALSLSLIFSHTVQYRAPLFQRPYVWSEKEQWELLWSDLAQLSDPASELQSVLPYFMGAVVLEQLESQTGAPGARAIIDGQQRLTTVQVLLVTLYDVCKKRFPEQFIVDDVEKLIFNTSREFEGSFHRFKLWPTNLDRKAYEAVMTAGAPAHLQLQSSGIQGTIADAYRYFYRMMDDWVAEKGEEGYAWLERLYRILAEKIRIVVIDMDQQDDAQTIFETMNARGTPLLPSDLVKNYLFKKLADENGHDPETVYENYWRSFDFENGLWRKEFKQGRLNRPALELFLQHYLVMAQSKEVAASNLFKEFRKYAEQSQQGAIDLLKSFNKYSKHFKAFLEAHDLKTQEGLFFHKLRTLDTSTLYPCLLWIYSSLDGKPEREKELKAILEVLESFLIRRMVCRLTTKNYNNLFLELLTTLKNENNCDADTIATFFKGKTKDTGRWPDDEEFRTSWLASSIFTNITRPRLRLVLAELDKALQLPKTESYDLNYDSLTVEHFLPGSWEEHWPIDETGKTAEEILKARNLRDVLKHSFGNLTFLTSSLNPAVSNGPFKRKKDEILKHTVLNLSRFLHTTQDWSEKDIIKRGAALYDLAKQIWPRT</sequence>
<feature type="domain" description="GmrSD restriction endonucleases N-terminal" evidence="1">
    <location>
        <begin position="12"/>
        <end position="242"/>
    </location>
</feature>
<evidence type="ECO:0000313" key="3">
    <source>
        <dbReference type="EMBL" id="TDT86828.1"/>
    </source>
</evidence>
<dbReference type="Proteomes" id="UP000295506">
    <property type="component" value="Unassembled WGS sequence"/>
</dbReference>
<dbReference type="Pfam" id="PF07510">
    <property type="entry name" value="GmrSD_C"/>
    <property type="match status" value="1"/>
</dbReference>